<evidence type="ECO:0000313" key="1">
    <source>
        <dbReference type="EMBL" id="JAD93705.1"/>
    </source>
</evidence>
<reference evidence="1" key="1">
    <citation type="submission" date="2014-09" db="EMBL/GenBank/DDBJ databases">
        <authorList>
            <person name="Magalhaes I.L.F."/>
            <person name="Oliveira U."/>
            <person name="Santos F.R."/>
            <person name="Vidigal T.H.D.A."/>
            <person name="Brescovit A.D."/>
            <person name="Santos A.J."/>
        </authorList>
    </citation>
    <scope>NUCLEOTIDE SEQUENCE</scope>
    <source>
        <tissue evidence="1">Shoot tissue taken approximately 20 cm above the soil surface</tissue>
    </source>
</reference>
<protein>
    <submittedName>
        <fullName evidence="1">Uncharacterized protein</fullName>
    </submittedName>
</protein>
<organism evidence="1">
    <name type="scientific">Arundo donax</name>
    <name type="common">Giant reed</name>
    <name type="synonym">Donax arundinaceus</name>
    <dbReference type="NCBI Taxonomy" id="35708"/>
    <lineage>
        <taxon>Eukaryota</taxon>
        <taxon>Viridiplantae</taxon>
        <taxon>Streptophyta</taxon>
        <taxon>Embryophyta</taxon>
        <taxon>Tracheophyta</taxon>
        <taxon>Spermatophyta</taxon>
        <taxon>Magnoliopsida</taxon>
        <taxon>Liliopsida</taxon>
        <taxon>Poales</taxon>
        <taxon>Poaceae</taxon>
        <taxon>PACMAD clade</taxon>
        <taxon>Arundinoideae</taxon>
        <taxon>Arundineae</taxon>
        <taxon>Arundo</taxon>
    </lineage>
</organism>
<reference evidence="1" key="2">
    <citation type="journal article" date="2015" name="Data Brief">
        <title>Shoot transcriptome of the giant reed, Arundo donax.</title>
        <authorList>
            <person name="Barrero R.A."/>
            <person name="Guerrero F.D."/>
            <person name="Moolhuijzen P."/>
            <person name="Goolsby J.A."/>
            <person name="Tidwell J."/>
            <person name="Bellgard S.E."/>
            <person name="Bellgard M.I."/>
        </authorList>
    </citation>
    <scope>NUCLEOTIDE SEQUENCE</scope>
    <source>
        <tissue evidence="1">Shoot tissue taken approximately 20 cm above the soil surface</tissue>
    </source>
</reference>
<accession>A0A0A9E757</accession>
<dbReference type="EMBL" id="GBRH01204190">
    <property type="protein sequence ID" value="JAD93705.1"/>
    <property type="molecule type" value="Transcribed_RNA"/>
</dbReference>
<dbReference type="AlphaFoldDB" id="A0A0A9E757"/>
<name>A0A0A9E757_ARUDO</name>
<proteinExistence type="predicted"/>
<sequence>MAAKVKGFRTIQCPRGMAQNKWVLHYMYKSNRKGASVAAGNGNFSTTPSFPKRGSVD</sequence>